<evidence type="ECO:0000256" key="4">
    <source>
        <dbReference type="ARBA" id="ARBA00022723"/>
    </source>
</evidence>
<dbReference type="PANTHER" id="PTHR43808">
    <property type="entry name" value="ACETYLORNITHINE DEACETYLASE"/>
    <property type="match status" value="1"/>
</dbReference>
<reference evidence="9 10" key="1">
    <citation type="submission" date="2016-02" db="EMBL/GenBank/DDBJ databases">
        <title>Genome sequence of Tissierella creatinophila DSM 6911.</title>
        <authorList>
            <person name="Poehlein A."/>
            <person name="Daniel R."/>
        </authorList>
    </citation>
    <scope>NUCLEOTIDE SEQUENCE [LARGE SCALE GENOMIC DNA]</scope>
    <source>
        <strain evidence="9 10">DSM 6911</strain>
    </source>
</reference>
<dbReference type="EC" id="3.5.1.-" evidence="9"/>
<dbReference type="AlphaFoldDB" id="A0A1U7M5V9"/>
<gene>
    <name evidence="9" type="ORF">TICRE_14660</name>
</gene>
<dbReference type="Gene3D" id="3.40.630.10">
    <property type="entry name" value="Zn peptidases"/>
    <property type="match status" value="1"/>
</dbReference>
<dbReference type="InterPro" id="IPR002933">
    <property type="entry name" value="Peptidase_M20"/>
</dbReference>
<comment type="caution">
    <text evidence="9">The sequence shown here is derived from an EMBL/GenBank/DDBJ whole genome shotgun (WGS) entry which is preliminary data.</text>
</comment>
<dbReference type="RefSeq" id="WP_075726614.1">
    <property type="nucleotide sequence ID" value="NZ_LTDM01000022.1"/>
</dbReference>
<dbReference type="SUPFAM" id="SSF53187">
    <property type="entry name" value="Zn-dependent exopeptidases"/>
    <property type="match status" value="1"/>
</dbReference>
<comment type="cofactor">
    <cofactor evidence="1">
        <name>Co(2+)</name>
        <dbReference type="ChEBI" id="CHEBI:48828"/>
    </cofactor>
</comment>
<dbReference type="Proteomes" id="UP000186112">
    <property type="component" value="Unassembled WGS sequence"/>
</dbReference>
<evidence type="ECO:0000256" key="6">
    <source>
        <dbReference type="ARBA" id="ARBA00022833"/>
    </source>
</evidence>
<organism evidence="9 10">
    <name type="scientific">Tissierella creatinophila DSM 6911</name>
    <dbReference type="NCBI Taxonomy" id="1123403"/>
    <lineage>
        <taxon>Bacteria</taxon>
        <taxon>Bacillati</taxon>
        <taxon>Bacillota</taxon>
        <taxon>Tissierellia</taxon>
        <taxon>Tissierellales</taxon>
        <taxon>Tissierellaceae</taxon>
        <taxon>Tissierella</taxon>
    </lineage>
</organism>
<evidence type="ECO:0000256" key="3">
    <source>
        <dbReference type="ARBA" id="ARBA00006247"/>
    </source>
</evidence>
<comment type="similarity">
    <text evidence="3">Belongs to the peptidase M20A family.</text>
</comment>
<dbReference type="InterPro" id="IPR010182">
    <property type="entry name" value="ArgE/DapE"/>
</dbReference>
<comment type="cofactor">
    <cofactor evidence="2">
        <name>Zn(2+)</name>
        <dbReference type="ChEBI" id="CHEBI:29105"/>
    </cofactor>
</comment>
<evidence type="ECO:0000313" key="10">
    <source>
        <dbReference type="Proteomes" id="UP000186112"/>
    </source>
</evidence>
<feature type="domain" description="Peptidase M20 dimerisation" evidence="8">
    <location>
        <begin position="207"/>
        <end position="313"/>
    </location>
</feature>
<evidence type="ECO:0000256" key="5">
    <source>
        <dbReference type="ARBA" id="ARBA00022801"/>
    </source>
</evidence>
<dbReference type="Pfam" id="PF07687">
    <property type="entry name" value="M20_dimer"/>
    <property type="match status" value="1"/>
</dbReference>
<protein>
    <submittedName>
        <fullName evidence="9">N-formyl-4-amino-5-aminomethyl-2-methylpyrimidine deformylase</fullName>
        <ecNumber evidence="9">3.5.1.-</ecNumber>
    </submittedName>
</protein>
<keyword evidence="6" id="KW-0862">Zinc</keyword>
<dbReference type="InterPro" id="IPR050072">
    <property type="entry name" value="Peptidase_M20A"/>
</dbReference>
<evidence type="ECO:0000259" key="8">
    <source>
        <dbReference type="Pfam" id="PF07687"/>
    </source>
</evidence>
<dbReference type="InterPro" id="IPR011650">
    <property type="entry name" value="Peptidase_M20_dimer"/>
</dbReference>
<accession>A0A1U7M5V9</accession>
<dbReference type="NCBIfam" id="TIGR01910">
    <property type="entry name" value="DapE-ArgE"/>
    <property type="match status" value="1"/>
</dbReference>
<dbReference type="OrthoDB" id="9792335at2"/>
<evidence type="ECO:0000256" key="7">
    <source>
        <dbReference type="ARBA" id="ARBA00023285"/>
    </source>
</evidence>
<keyword evidence="5 9" id="KW-0378">Hydrolase</keyword>
<proteinExistence type="inferred from homology"/>
<dbReference type="Gene3D" id="3.30.70.360">
    <property type="match status" value="1"/>
</dbReference>
<keyword evidence="7" id="KW-0170">Cobalt</keyword>
<keyword evidence="4" id="KW-0479">Metal-binding</keyword>
<dbReference type="GO" id="GO:0046872">
    <property type="term" value="F:metal ion binding"/>
    <property type="evidence" value="ECO:0007669"/>
    <property type="project" value="UniProtKB-KW"/>
</dbReference>
<evidence type="ECO:0000313" key="9">
    <source>
        <dbReference type="EMBL" id="OLS02665.1"/>
    </source>
</evidence>
<dbReference type="EMBL" id="LTDM01000022">
    <property type="protein sequence ID" value="OLS02665.1"/>
    <property type="molecule type" value="Genomic_DNA"/>
</dbReference>
<evidence type="ECO:0000256" key="2">
    <source>
        <dbReference type="ARBA" id="ARBA00001947"/>
    </source>
</evidence>
<evidence type="ECO:0000256" key="1">
    <source>
        <dbReference type="ARBA" id="ARBA00001941"/>
    </source>
</evidence>
<dbReference type="SUPFAM" id="SSF55031">
    <property type="entry name" value="Bacterial exopeptidase dimerisation domain"/>
    <property type="match status" value="1"/>
</dbReference>
<dbReference type="Pfam" id="PF01546">
    <property type="entry name" value="Peptidase_M20"/>
    <property type="match status" value="1"/>
</dbReference>
<dbReference type="GO" id="GO:0016787">
    <property type="term" value="F:hydrolase activity"/>
    <property type="evidence" value="ECO:0007669"/>
    <property type="project" value="UniProtKB-KW"/>
</dbReference>
<dbReference type="PANTHER" id="PTHR43808:SF25">
    <property type="entry name" value="PEPTIDASE M20 DIMERISATION DOMAIN-CONTAINING PROTEIN"/>
    <property type="match status" value="1"/>
</dbReference>
<keyword evidence="10" id="KW-1185">Reference proteome</keyword>
<sequence length="422" mass="46475">MIELLKRTLEKNKEKYISRLLDIVAIDTHDIGHGIDGGLEKEGQDYLIDMFKKMGASVSVDQVTEEVIQKAIKEFKEGNPGHNYEDRYNVYAKFKGGEGKSIMFNGHIDTMPSGDIALWSTPPHSPTIKDGKLFGLGAADMKGGLMASIMAVELLKDASIDLPGDVIITSVIDEEGGGNGSIAAAMNGQKADAVVVCEPTDYELIAAHMGFVFFKVEVEGVAVHSGSKWLGVNAIEKAQKIMGAINELEHKWLMKYKHALLPSPTSNFGVIEGGTAGSTVPSFCSFSTCVHYLPEKMDHEMVVKEYTEAIYRTCEGDEWLKDHKPKISIYQAGGPFEMELDHPFVDSFKDSFKVAMGREVDVVGSPAGCDSRIWKNIAGCPTLQYGPGRQSECHAVNEYIEIDQYLDAILIYSKLIMDWCNR</sequence>
<name>A0A1U7M5V9_TISCR</name>
<dbReference type="InterPro" id="IPR036264">
    <property type="entry name" value="Bact_exopeptidase_dim_dom"/>
</dbReference>